<feature type="transmembrane region" description="Helical" evidence="13">
    <location>
        <begin position="225"/>
        <end position="247"/>
    </location>
</feature>
<dbReference type="PANTHER" id="PTHR24234">
    <property type="entry name" value="LYSOPHOSPHATIDIC ACID RECEPTOR 5/SPHINGOSYLPHOSPHORYLCHOLINE RECEPTOR"/>
    <property type="match status" value="1"/>
</dbReference>
<feature type="transmembrane region" description="Helical" evidence="13">
    <location>
        <begin position="22"/>
        <end position="43"/>
    </location>
</feature>
<dbReference type="InterPro" id="IPR005464">
    <property type="entry name" value="Psych_rcpt"/>
</dbReference>
<evidence type="ECO:0000256" key="8">
    <source>
        <dbReference type="ARBA" id="ARBA00023157"/>
    </source>
</evidence>
<dbReference type="AlphaFoldDB" id="A0AAD8CHA7"/>
<keyword evidence="5 13" id="KW-1133">Transmembrane helix</keyword>
<keyword evidence="16" id="KW-1185">Reference proteome</keyword>
<evidence type="ECO:0000256" key="7">
    <source>
        <dbReference type="ARBA" id="ARBA00023136"/>
    </source>
</evidence>
<keyword evidence="6 12" id="KW-0297">G-protein coupled receptor</keyword>
<comment type="similarity">
    <text evidence="2 12">Belongs to the G-protein coupled receptor 1 family.</text>
</comment>
<dbReference type="InterPro" id="IPR017452">
    <property type="entry name" value="GPCR_Rhodpsn_7TM"/>
</dbReference>
<keyword evidence="10" id="KW-0325">Glycoprotein</keyword>
<evidence type="ECO:0000256" key="4">
    <source>
        <dbReference type="ARBA" id="ARBA00022692"/>
    </source>
</evidence>
<evidence type="ECO:0000256" key="1">
    <source>
        <dbReference type="ARBA" id="ARBA00004651"/>
    </source>
</evidence>
<dbReference type="PROSITE" id="PS50262">
    <property type="entry name" value="G_PROTEIN_RECEP_F1_2"/>
    <property type="match status" value="1"/>
</dbReference>
<gene>
    <name evidence="15" type="primary">GPR65</name>
    <name evidence="15" type="ORF">AOXY_G33976</name>
</gene>
<dbReference type="GO" id="GO:0005886">
    <property type="term" value="C:plasma membrane"/>
    <property type="evidence" value="ECO:0007669"/>
    <property type="project" value="UniProtKB-SubCell"/>
</dbReference>
<keyword evidence="11 12" id="KW-0807">Transducer</keyword>
<evidence type="ECO:0000259" key="14">
    <source>
        <dbReference type="PROSITE" id="PS50262"/>
    </source>
</evidence>
<protein>
    <submittedName>
        <fullName evidence="15">G-protein coupled receptor 4-like</fullName>
    </submittedName>
</protein>
<dbReference type="FunFam" id="1.20.1070.10:FF:000065">
    <property type="entry name" value="G-protein coupled receptor 4"/>
    <property type="match status" value="1"/>
</dbReference>
<organism evidence="15 16">
    <name type="scientific">Acipenser oxyrinchus oxyrinchus</name>
    <dbReference type="NCBI Taxonomy" id="40147"/>
    <lineage>
        <taxon>Eukaryota</taxon>
        <taxon>Metazoa</taxon>
        <taxon>Chordata</taxon>
        <taxon>Craniata</taxon>
        <taxon>Vertebrata</taxon>
        <taxon>Euteleostomi</taxon>
        <taxon>Actinopterygii</taxon>
        <taxon>Chondrostei</taxon>
        <taxon>Acipenseriformes</taxon>
        <taxon>Acipenseridae</taxon>
        <taxon>Acipenser</taxon>
    </lineage>
</organism>
<dbReference type="Gene3D" id="1.20.1070.10">
    <property type="entry name" value="Rhodopsin 7-helix transmembrane proteins"/>
    <property type="match status" value="1"/>
</dbReference>
<comment type="subcellular location">
    <subcellularLocation>
        <location evidence="1">Cell membrane</location>
        <topology evidence="1">Multi-pass membrane protein</topology>
    </subcellularLocation>
</comment>
<dbReference type="GO" id="GO:0004930">
    <property type="term" value="F:G protein-coupled receptor activity"/>
    <property type="evidence" value="ECO:0007669"/>
    <property type="project" value="UniProtKB-KW"/>
</dbReference>
<feature type="transmembrane region" description="Helical" evidence="13">
    <location>
        <begin position="101"/>
        <end position="121"/>
    </location>
</feature>
<evidence type="ECO:0000313" key="16">
    <source>
        <dbReference type="Proteomes" id="UP001230051"/>
    </source>
</evidence>
<dbReference type="InterPro" id="IPR000276">
    <property type="entry name" value="GPCR_Rhodpsn"/>
</dbReference>
<dbReference type="PRINTS" id="PR01649">
    <property type="entry name" value="PSYCHOSINER"/>
</dbReference>
<feature type="transmembrane region" description="Helical" evidence="13">
    <location>
        <begin position="267"/>
        <end position="286"/>
    </location>
</feature>
<evidence type="ECO:0000256" key="2">
    <source>
        <dbReference type="ARBA" id="ARBA00010663"/>
    </source>
</evidence>
<proteinExistence type="inferred from homology"/>
<comment type="caution">
    <text evidence="15">The sequence shown here is derived from an EMBL/GenBank/DDBJ whole genome shotgun (WGS) entry which is preliminary data.</text>
</comment>
<evidence type="ECO:0000256" key="12">
    <source>
        <dbReference type="RuleBase" id="RU000688"/>
    </source>
</evidence>
<evidence type="ECO:0000256" key="6">
    <source>
        <dbReference type="ARBA" id="ARBA00023040"/>
    </source>
</evidence>
<evidence type="ECO:0000256" key="10">
    <source>
        <dbReference type="ARBA" id="ARBA00023180"/>
    </source>
</evidence>
<feature type="transmembrane region" description="Helical" evidence="13">
    <location>
        <begin position="133"/>
        <end position="154"/>
    </location>
</feature>
<evidence type="ECO:0000256" key="5">
    <source>
        <dbReference type="ARBA" id="ARBA00022989"/>
    </source>
</evidence>
<dbReference type="SUPFAM" id="SSF81321">
    <property type="entry name" value="Family A G protein-coupled receptor-like"/>
    <property type="match status" value="1"/>
</dbReference>
<dbReference type="Pfam" id="PF00001">
    <property type="entry name" value="7tm_1"/>
    <property type="match status" value="1"/>
</dbReference>
<accession>A0AAD8CHA7</accession>
<feature type="domain" description="G-protein coupled receptors family 1 profile" evidence="14">
    <location>
        <begin position="34"/>
        <end position="283"/>
    </location>
</feature>
<evidence type="ECO:0000313" key="15">
    <source>
        <dbReference type="EMBL" id="KAK1150471.1"/>
    </source>
</evidence>
<dbReference type="PROSITE" id="PS00237">
    <property type="entry name" value="G_PROTEIN_RECEP_F1_1"/>
    <property type="match status" value="1"/>
</dbReference>
<evidence type="ECO:0000256" key="9">
    <source>
        <dbReference type="ARBA" id="ARBA00023170"/>
    </source>
</evidence>
<keyword evidence="3" id="KW-1003">Cell membrane</keyword>
<keyword evidence="8" id="KW-1015">Disulfide bond</keyword>
<dbReference type="EMBL" id="JAGXEW010000060">
    <property type="protein sequence ID" value="KAK1150471.1"/>
    <property type="molecule type" value="Genomic_DNA"/>
</dbReference>
<dbReference type="PANTHER" id="PTHR24234:SF15">
    <property type="entry name" value="G PROTEIN-COUPLED RECEPTOR 65"/>
    <property type="match status" value="1"/>
</dbReference>
<keyword evidence="9 12" id="KW-0675">Receptor</keyword>
<feature type="transmembrane region" description="Helical" evidence="13">
    <location>
        <begin position="186"/>
        <end position="205"/>
    </location>
</feature>
<feature type="transmembrane region" description="Helical" evidence="13">
    <location>
        <begin position="55"/>
        <end position="74"/>
    </location>
</feature>
<name>A0AAD8CHA7_ACIOX</name>
<evidence type="ECO:0000256" key="3">
    <source>
        <dbReference type="ARBA" id="ARBA00022475"/>
    </source>
</evidence>
<evidence type="ECO:0000256" key="13">
    <source>
        <dbReference type="SAM" id="Phobius"/>
    </source>
</evidence>
<keyword evidence="7 13" id="KW-0472">Membrane</keyword>
<evidence type="ECO:0000256" key="11">
    <source>
        <dbReference type="ARBA" id="ARBA00023224"/>
    </source>
</evidence>
<reference evidence="15" key="1">
    <citation type="submission" date="2022-02" db="EMBL/GenBank/DDBJ databases">
        <title>Atlantic sturgeon de novo genome assembly.</title>
        <authorList>
            <person name="Stock M."/>
            <person name="Klopp C."/>
            <person name="Guiguen Y."/>
            <person name="Cabau C."/>
            <person name="Parinello H."/>
            <person name="Santidrian Yebra-Pimentel E."/>
            <person name="Kuhl H."/>
            <person name="Dirks R.P."/>
            <person name="Guessner J."/>
            <person name="Wuertz S."/>
            <person name="Du K."/>
            <person name="Schartl M."/>
        </authorList>
    </citation>
    <scope>NUCLEOTIDE SEQUENCE</scope>
    <source>
        <strain evidence="15">STURGEONOMICS-FGT-2020</strain>
        <tissue evidence="15">Whole blood</tissue>
    </source>
</reference>
<dbReference type="PRINTS" id="PR00237">
    <property type="entry name" value="GPCRRHODOPSN"/>
</dbReference>
<keyword evidence="4 12" id="KW-0812">Transmembrane</keyword>
<sequence>MSLNNTTDCFIDHDLDQFVFPLVYITVIVISIPANSLSLYVSYKHIKRGNELGIYLFNLSVADLLYTLTLPLWVDYSLQHDNWKHGHHLCKLSSFLMYTNFYTSAAFLCCISIDRYLAVVYPLRFYVLRKVKTAIYASGLIWAIELSGNIIILWHEETHSDHSDHVLCYDKHPLEKWKAMFNCGRFFIGFLLPAMLMVFCCQRIYKAIKSNIATQDHDKIRIKKLLLSIVVAFLICFTPYHVVMLIRSITEPQMCEVAKRLFVPYKITMALSSFNCIADTFLYSFVSESARTDMLNAVLIFKKKPKQSSGLKDVNATTVEKEG</sequence>
<dbReference type="Proteomes" id="UP001230051">
    <property type="component" value="Unassembled WGS sequence"/>
</dbReference>